<dbReference type="AlphaFoldDB" id="A0A976M3V3"/>
<dbReference type="EMBL" id="CP056065">
    <property type="protein sequence ID" value="UKJ87864.1"/>
    <property type="molecule type" value="Genomic_DNA"/>
</dbReference>
<protein>
    <submittedName>
        <fullName evidence="2">Uncharacterized protein</fullName>
    </submittedName>
</protein>
<feature type="region of interest" description="Disordered" evidence="1">
    <location>
        <begin position="169"/>
        <end position="190"/>
    </location>
</feature>
<reference evidence="2" key="1">
    <citation type="submission" date="2022-07" db="EMBL/GenBank/DDBJ databases">
        <title>Evaluation of T. orientalis genome assembly methods using nanopore sequencing and analysis of variation between genomes.</title>
        <authorList>
            <person name="Yam J."/>
            <person name="Micallef M.L."/>
            <person name="Liu M."/>
            <person name="Djordjevic S.P."/>
            <person name="Bogema D.R."/>
            <person name="Jenkins C."/>
        </authorList>
    </citation>
    <scope>NUCLEOTIDE SEQUENCE</scope>
    <source>
        <strain evidence="2">Fish Creek</strain>
    </source>
</reference>
<feature type="compositionally biased region" description="Polar residues" evidence="1">
    <location>
        <begin position="173"/>
        <end position="190"/>
    </location>
</feature>
<evidence type="ECO:0000313" key="3">
    <source>
        <dbReference type="Proteomes" id="UP000244803"/>
    </source>
</evidence>
<dbReference type="Pfam" id="PF03357">
    <property type="entry name" value="Snf7"/>
    <property type="match status" value="1"/>
</dbReference>
<name>A0A976M3V3_THEOR</name>
<dbReference type="Gene3D" id="6.10.140.1230">
    <property type="match status" value="1"/>
</dbReference>
<dbReference type="PANTHER" id="PTHR10476">
    <property type="entry name" value="CHARGED MULTIVESICULAR BODY PROTEIN"/>
    <property type="match status" value="1"/>
</dbReference>
<sequence length="190" mass="22003">MGGKQSLMDTKLNIMLQSKEAYKMHYKCLREEEEERQKIKTAIESNNSEAARLHASNSIRKRDEAIRYLEFKSRLDIISAQLESAMRTQKVTEELKKALPQLNDLLKYKKLDSVEVINDFQKIFQNMEKRDSYINNVMSSDLLYTARARDVDLLISKVADEYALDARDVLKTPPSNNNKSYADTNETNLS</sequence>
<evidence type="ECO:0000256" key="1">
    <source>
        <dbReference type="SAM" id="MobiDB-lite"/>
    </source>
</evidence>
<organism evidence="2 3">
    <name type="scientific">Theileria orientalis</name>
    <dbReference type="NCBI Taxonomy" id="68886"/>
    <lineage>
        <taxon>Eukaryota</taxon>
        <taxon>Sar</taxon>
        <taxon>Alveolata</taxon>
        <taxon>Apicomplexa</taxon>
        <taxon>Aconoidasida</taxon>
        <taxon>Piroplasmida</taxon>
        <taxon>Theileriidae</taxon>
        <taxon>Theileria</taxon>
    </lineage>
</organism>
<accession>A0A976M3V3</accession>
<dbReference type="GO" id="GO:0007034">
    <property type="term" value="P:vacuolar transport"/>
    <property type="evidence" value="ECO:0007669"/>
    <property type="project" value="InterPro"/>
</dbReference>
<dbReference type="OrthoDB" id="10266568at2759"/>
<gene>
    <name evidence="2" type="ORF">MACJ_000304</name>
</gene>
<evidence type="ECO:0000313" key="2">
    <source>
        <dbReference type="EMBL" id="UKJ87864.1"/>
    </source>
</evidence>
<dbReference type="Proteomes" id="UP000244803">
    <property type="component" value="Chromosome 1"/>
</dbReference>
<dbReference type="InterPro" id="IPR005024">
    <property type="entry name" value="Snf7_fam"/>
</dbReference>
<proteinExistence type="predicted"/>